<keyword evidence="1" id="KW-0808">Transferase</keyword>
<evidence type="ECO:0000313" key="2">
    <source>
        <dbReference type="Proteomes" id="UP000308600"/>
    </source>
</evidence>
<name>A0ACD3B3W9_9AGAR</name>
<sequence length="295" mass="32418">MSGILSTATVASVGLTCKAFLNLGYCGSVTVNGLTNLVRALESESRNRGQGVVTVSNHISTLDDPVTWGVLPKRYYFSSRTTRWALGASDIIFTNPLFSTFFTLGQTLETFRGKGIYQPAVDTAINKLNRGGWVHLYGEGKVNQPLEYPRNQSSVFPHSRCLPRFKWGVGRMLIEPKALPVVIPMWLSGFDQLMPEGRPFPNKYLPRPGAHLSVTFGEPVASELIQGVLENTRHPINIEPDNKHAMGWVGKQDSNARNNDEQQLISVRTKVTALVHDAVEALGRTVAGDSLGSNR</sequence>
<evidence type="ECO:0000313" key="1">
    <source>
        <dbReference type="EMBL" id="TFK73013.1"/>
    </source>
</evidence>
<reference evidence="1 2" key="1">
    <citation type="journal article" date="2019" name="Nat. Ecol. Evol.">
        <title>Megaphylogeny resolves global patterns of mushroom evolution.</title>
        <authorList>
            <person name="Varga T."/>
            <person name="Krizsan K."/>
            <person name="Foldi C."/>
            <person name="Dima B."/>
            <person name="Sanchez-Garcia M."/>
            <person name="Sanchez-Ramirez S."/>
            <person name="Szollosi G.J."/>
            <person name="Szarkandi J.G."/>
            <person name="Papp V."/>
            <person name="Albert L."/>
            <person name="Andreopoulos W."/>
            <person name="Angelini C."/>
            <person name="Antonin V."/>
            <person name="Barry K.W."/>
            <person name="Bougher N.L."/>
            <person name="Buchanan P."/>
            <person name="Buyck B."/>
            <person name="Bense V."/>
            <person name="Catcheside P."/>
            <person name="Chovatia M."/>
            <person name="Cooper J."/>
            <person name="Damon W."/>
            <person name="Desjardin D."/>
            <person name="Finy P."/>
            <person name="Geml J."/>
            <person name="Haridas S."/>
            <person name="Hughes K."/>
            <person name="Justo A."/>
            <person name="Karasinski D."/>
            <person name="Kautmanova I."/>
            <person name="Kiss B."/>
            <person name="Kocsube S."/>
            <person name="Kotiranta H."/>
            <person name="LaButti K.M."/>
            <person name="Lechner B.E."/>
            <person name="Liimatainen K."/>
            <person name="Lipzen A."/>
            <person name="Lukacs Z."/>
            <person name="Mihaltcheva S."/>
            <person name="Morgado L.N."/>
            <person name="Niskanen T."/>
            <person name="Noordeloos M.E."/>
            <person name="Ohm R.A."/>
            <person name="Ortiz-Santana B."/>
            <person name="Ovrebo C."/>
            <person name="Racz N."/>
            <person name="Riley R."/>
            <person name="Savchenko A."/>
            <person name="Shiryaev A."/>
            <person name="Soop K."/>
            <person name="Spirin V."/>
            <person name="Szebenyi C."/>
            <person name="Tomsovsky M."/>
            <person name="Tulloss R.E."/>
            <person name="Uehling J."/>
            <person name="Grigoriev I.V."/>
            <person name="Vagvolgyi C."/>
            <person name="Papp T."/>
            <person name="Martin F.M."/>
            <person name="Miettinen O."/>
            <person name="Hibbett D.S."/>
            <person name="Nagy L.G."/>
        </authorList>
    </citation>
    <scope>NUCLEOTIDE SEQUENCE [LARGE SCALE GENOMIC DNA]</scope>
    <source>
        <strain evidence="1 2">NL-1719</strain>
    </source>
</reference>
<keyword evidence="1" id="KW-0012">Acyltransferase</keyword>
<proteinExistence type="predicted"/>
<accession>A0ACD3B3W9</accession>
<protein>
    <submittedName>
        <fullName evidence="1">Acyltransferase-domain-containing protein</fullName>
    </submittedName>
</protein>
<keyword evidence="2" id="KW-1185">Reference proteome</keyword>
<gene>
    <name evidence="1" type="ORF">BDN72DRAFT_791481</name>
</gene>
<dbReference type="Proteomes" id="UP000308600">
    <property type="component" value="Unassembled WGS sequence"/>
</dbReference>
<dbReference type="EMBL" id="ML208279">
    <property type="protein sequence ID" value="TFK73013.1"/>
    <property type="molecule type" value="Genomic_DNA"/>
</dbReference>
<organism evidence="1 2">
    <name type="scientific">Pluteus cervinus</name>
    <dbReference type="NCBI Taxonomy" id="181527"/>
    <lineage>
        <taxon>Eukaryota</taxon>
        <taxon>Fungi</taxon>
        <taxon>Dikarya</taxon>
        <taxon>Basidiomycota</taxon>
        <taxon>Agaricomycotina</taxon>
        <taxon>Agaricomycetes</taxon>
        <taxon>Agaricomycetidae</taxon>
        <taxon>Agaricales</taxon>
        <taxon>Pluteineae</taxon>
        <taxon>Pluteaceae</taxon>
        <taxon>Pluteus</taxon>
    </lineage>
</organism>